<evidence type="ECO:0000313" key="10">
    <source>
        <dbReference type="Proteomes" id="UP000237968"/>
    </source>
</evidence>
<dbReference type="GO" id="GO:0006355">
    <property type="term" value="P:regulation of DNA-templated transcription"/>
    <property type="evidence" value="ECO:0007669"/>
    <property type="project" value="InterPro"/>
</dbReference>
<dbReference type="EMBL" id="PVNK01000070">
    <property type="protein sequence ID" value="PRQ03748.1"/>
    <property type="molecule type" value="Genomic_DNA"/>
</dbReference>
<dbReference type="PROSITE" id="PS00676">
    <property type="entry name" value="SIGMA54_INTERACT_2"/>
    <property type="match status" value="1"/>
</dbReference>
<keyword evidence="1" id="KW-0547">Nucleotide-binding</keyword>
<keyword evidence="6" id="KW-0597">Phosphoprotein</keyword>
<evidence type="ECO:0000256" key="6">
    <source>
        <dbReference type="PROSITE-ProRule" id="PRU00169"/>
    </source>
</evidence>
<dbReference type="PANTHER" id="PTHR32071:SF116">
    <property type="entry name" value="TRANSCRIPTIONAL REGULATORY PROTEIN GLRR"/>
    <property type="match status" value="1"/>
</dbReference>
<dbReference type="Pfam" id="PF00072">
    <property type="entry name" value="Response_reg"/>
    <property type="match status" value="1"/>
</dbReference>
<dbReference type="PROSITE" id="PS50110">
    <property type="entry name" value="RESPONSE_REGULATORY"/>
    <property type="match status" value="1"/>
</dbReference>
<dbReference type="Pfam" id="PF25601">
    <property type="entry name" value="AAA_lid_14"/>
    <property type="match status" value="1"/>
</dbReference>
<evidence type="ECO:0000256" key="5">
    <source>
        <dbReference type="ARBA" id="ARBA00023163"/>
    </source>
</evidence>
<dbReference type="InterPro" id="IPR001789">
    <property type="entry name" value="Sig_transdc_resp-reg_receiver"/>
</dbReference>
<dbReference type="GO" id="GO:0005524">
    <property type="term" value="F:ATP binding"/>
    <property type="evidence" value="ECO:0007669"/>
    <property type="project" value="UniProtKB-KW"/>
</dbReference>
<organism evidence="9 10">
    <name type="scientific">Enhygromyxa salina</name>
    <dbReference type="NCBI Taxonomy" id="215803"/>
    <lineage>
        <taxon>Bacteria</taxon>
        <taxon>Pseudomonadati</taxon>
        <taxon>Myxococcota</taxon>
        <taxon>Polyangia</taxon>
        <taxon>Nannocystales</taxon>
        <taxon>Nannocystaceae</taxon>
        <taxon>Enhygromyxa</taxon>
    </lineage>
</organism>
<dbReference type="Pfam" id="PF00158">
    <property type="entry name" value="Sigma54_activat"/>
    <property type="match status" value="1"/>
</dbReference>
<feature type="domain" description="Sigma-54 factor interaction" evidence="7">
    <location>
        <begin position="140"/>
        <end position="369"/>
    </location>
</feature>
<keyword evidence="3" id="KW-0805">Transcription regulation</keyword>
<dbReference type="InterPro" id="IPR011006">
    <property type="entry name" value="CheY-like_superfamily"/>
</dbReference>
<dbReference type="PANTHER" id="PTHR32071">
    <property type="entry name" value="TRANSCRIPTIONAL REGULATORY PROTEIN"/>
    <property type="match status" value="1"/>
</dbReference>
<dbReference type="PRINTS" id="PR01590">
    <property type="entry name" value="HTHFIS"/>
</dbReference>
<evidence type="ECO:0000256" key="4">
    <source>
        <dbReference type="ARBA" id="ARBA00023125"/>
    </source>
</evidence>
<keyword evidence="2" id="KW-0067">ATP-binding</keyword>
<dbReference type="InterPro" id="IPR009057">
    <property type="entry name" value="Homeodomain-like_sf"/>
</dbReference>
<dbReference type="InterPro" id="IPR002078">
    <property type="entry name" value="Sigma_54_int"/>
</dbReference>
<dbReference type="AlphaFoldDB" id="A0A2S9YF59"/>
<evidence type="ECO:0000256" key="1">
    <source>
        <dbReference type="ARBA" id="ARBA00022741"/>
    </source>
</evidence>
<name>A0A2S9YF59_9BACT</name>
<dbReference type="SUPFAM" id="SSF52172">
    <property type="entry name" value="CheY-like"/>
    <property type="match status" value="1"/>
</dbReference>
<dbReference type="SUPFAM" id="SSF46689">
    <property type="entry name" value="Homeodomain-like"/>
    <property type="match status" value="1"/>
</dbReference>
<evidence type="ECO:0000259" key="7">
    <source>
        <dbReference type="PROSITE" id="PS50045"/>
    </source>
</evidence>
<dbReference type="GO" id="GO:0000160">
    <property type="term" value="P:phosphorelay signal transduction system"/>
    <property type="evidence" value="ECO:0007669"/>
    <property type="project" value="InterPro"/>
</dbReference>
<gene>
    <name evidence="9" type="primary">zraR_7</name>
    <name evidence="9" type="ORF">ENSA5_12980</name>
</gene>
<dbReference type="FunFam" id="3.40.50.300:FF:000006">
    <property type="entry name" value="DNA-binding transcriptional regulator NtrC"/>
    <property type="match status" value="1"/>
</dbReference>
<protein>
    <submittedName>
        <fullName evidence="9">Transcriptional regulatory protein ZraR</fullName>
    </submittedName>
</protein>
<dbReference type="CDD" id="cd00009">
    <property type="entry name" value="AAA"/>
    <property type="match status" value="1"/>
</dbReference>
<sequence>MSTLPRVLVVDDRPNMLRLVQKILRADAHVLTANDGAAAINLLEREAVAVVLCDLEMREVGGLAVLEACKRTQPGAVFVLMTAYATVATAIQAMRMGAYDYLSKPFDPEDLRAVILRALGRAASHTAAAEAETDTLLPGVYGRAPVMAELAQLVGRVAPSDATALVLGETGTGKERIARALHALSARSERRFVAVNCAAIPSELLESELFGHVRGAFSGATRDRPGLFEDADGGSVFLDEIGDMQASLQAKLTRVLEQRCIRRLGETRERDIDVRLIAATHRDIERMVAGGTFREDLWYRLNVAVLRLAPLRERGGDVELLARRFLAEEADKRAEVPRGFSPAALDLLRAYPWPGNVRQLKAAVERAAILATGAVIDVDDLPPELRSHPVFDPDLGEDAVLSTLTWQQTTDRARDHIAPRYLQAVLTAAQGNVAAAATRAGIERESFYRLLRKYGVRAEDFR</sequence>
<feature type="modified residue" description="4-aspartylphosphate" evidence="6">
    <location>
        <position position="54"/>
    </location>
</feature>
<dbReference type="Gene3D" id="3.40.50.300">
    <property type="entry name" value="P-loop containing nucleotide triphosphate hydrolases"/>
    <property type="match status" value="1"/>
</dbReference>
<dbReference type="InterPro" id="IPR025944">
    <property type="entry name" value="Sigma_54_int_dom_CS"/>
</dbReference>
<reference evidence="9 10" key="1">
    <citation type="submission" date="2018-03" db="EMBL/GenBank/DDBJ databases">
        <title>Draft Genome Sequences of the Obligatory Marine Myxobacteria Enhygromyxa salina SWB005.</title>
        <authorList>
            <person name="Poehlein A."/>
            <person name="Moghaddam J.A."/>
            <person name="Harms H."/>
            <person name="Alanjari M."/>
            <person name="Koenig G.M."/>
            <person name="Daniel R."/>
            <person name="Schaeberle T.F."/>
        </authorList>
    </citation>
    <scope>NUCLEOTIDE SEQUENCE [LARGE SCALE GENOMIC DNA]</scope>
    <source>
        <strain evidence="9 10">SWB005</strain>
    </source>
</reference>
<dbReference type="RefSeq" id="WP_106390778.1">
    <property type="nucleotide sequence ID" value="NZ_PVNK01000070.1"/>
</dbReference>
<dbReference type="Proteomes" id="UP000237968">
    <property type="component" value="Unassembled WGS sequence"/>
</dbReference>
<evidence type="ECO:0000259" key="8">
    <source>
        <dbReference type="PROSITE" id="PS50110"/>
    </source>
</evidence>
<comment type="caution">
    <text evidence="9">The sequence shown here is derived from an EMBL/GenBank/DDBJ whole genome shotgun (WGS) entry which is preliminary data.</text>
</comment>
<dbReference type="InterPro" id="IPR025943">
    <property type="entry name" value="Sigma_54_int_dom_ATP-bd_2"/>
</dbReference>
<dbReference type="SMART" id="SM00382">
    <property type="entry name" value="AAA"/>
    <property type="match status" value="1"/>
</dbReference>
<dbReference type="Gene3D" id="1.10.10.60">
    <property type="entry name" value="Homeodomain-like"/>
    <property type="match status" value="1"/>
</dbReference>
<dbReference type="PROSITE" id="PS50045">
    <property type="entry name" value="SIGMA54_INTERACT_4"/>
    <property type="match status" value="1"/>
</dbReference>
<dbReference type="OrthoDB" id="9763792at2"/>
<dbReference type="GO" id="GO:0043565">
    <property type="term" value="F:sequence-specific DNA binding"/>
    <property type="evidence" value="ECO:0007669"/>
    <property type="project" value="InterPro"/>
</dbReference>
<keyword evidence="4" id="KW-0238">DNA-binding</keyword>
<dbReference type="InterPro" id="IPR002197">
    <property type="entry name" value="HTH_Fis"/>
</dbReference>
<evidence type="ECO:0000313" key="9">
    <source>
        <dbReference type="EMBL" id="PRQ03748.1"/>
    </source>
</evidence>
<keyword evidence="10" id="KW-1185">Reference proteome</keyword>
<dbReference type="InterPro" id="IPR003593">
    <property type="entry name" value="AAA+_ATPase"/>
</dbReference>
<proteinExistence type="predicted"/>
<dbReference type="PROSITE" id="PS00688">
    <property type="entry name" value="SIGMA54_INTERACT_3"/>
    <property type="match status" value="1"/>
</dbReference>
<keyword evidence="5" id="KW-0804">Transcription</keyword>
<evidence type="ECO:0000256" key="3">
    <source>
        <dbReference type="ARBA" id="ARBA00023015"/>
    </source>
</evidence>
<dbReference type="SMART" id="SM00448">
    <property type="entry name" value="REC"/>
    <property type="match status" value="1"/>
</dbReference>
<dbReference type="Gene3D" id="1.10.8.60">
    <property type="match status" value="1"/>
</dbReference>
<accession>A0A2S9YF59</accession>
<dbReference type="InterPro" id="IPR027417">
    <property type="entry name" value="P-loop_NTPase"/>
</dbReference>
<dbReference type="SUPFAM" id="SSF52540">
    <property type="entry name" value="P-loop containing nucleoside triphosphate hydrolases"/>
    <property type="match status" value="1"/>
</dbReference>
<feature type="domain" description="Response regulatory" evidence="8">
    <location>
        <begin position="6"/>
        <end position="119"/>
    </location>
</feature>
<dbReference type="Gene3D" id="3.40.50.2300">
    <property type="match status" value="1"/>
</dbReference>
<evidence type="ECO:0000256" key="2">
    <source>
        <dbReference type="ARBA" id="ARBA00022840"/>
    </source>
</evidence>
<dbReference type="InterPro" id="IPR058031">
    <property type="entry name" value="AAA_lid_NorR"/>
</dbReference>